<dbReference type="EMBL" id="AAMT01000008">
    <property type="protein sequence ID" value="EAQ12522.1"/>
    <property type="molecule type" value="Genomic_DNA"/>
</dbReference>
<gene>
    <name evidence="1" type="ORF">RB2654_14590</name>
</gene>
<dbReference type="AlphaFoldDB" id="A3VGW7"/>
<dbReference type="HOGENOM" id="CLU_3185564_0_0_5"/>
<sequence length="46" mass="5228">MPSHCRDSPITVTRQAREFRFSRNRFPTSFHAATARGGDGSFPAFR</sequence>
<evidence type="ECO:0000313" key="1">
    <source>
        <dbReference type="EMBL" id="EAQ12522.1"/>
    </source>
</evidence>
<reference evidence="1 2" key="1">
    <citation type="journal article" date="2010" name="J. Bacteriol.">
        <title>Genome sequences of Pelagibaca bermudensis HTCC2601T and Maritimibacter alkaliphilus HTCC2654T, the type strains of two marine Roseobacter genera.</title>
        <authorList>
            <person name="Thrash J.C."/>
            <person name="Cho J.C."/>
            <person name="Ferriera S."/>
            <person name="Johnson J."/>
            <person name="Vergin K.L."/>
            <person name="Giovannoni S.J."/>
        </authorList>
    </citation>
    <scope>NUCLEOTIDE SEQUENCE [LARGE SCALE GENOMIC DNA]</scope>
    <source>
        <strain evidence="1 2">HTCC2654</strain>
    </source>
</reference>
<keyword evidence="2" id="KW-1185">Reference proteome</keyword>
<evidence type="ECO:0000313" key="2">
    <source>
        <dbReference type="Proteomes" id="UP000002931"/>
    </source>
</evidence>
<comment type="caution">
    <text evidence="1">The sequence shown here is derived from an EMBL/GenBank/DDBJ whole genome shotgun (WGS) entry which is preliminary data.</text>
</comment>
<dbReference type="Proteomes" id="UP000002931">
    <property type="component" value="Unassembled WGS sequence"/>
</dbReference>
<name>A3VGW7_9RHOB</name>
<protein>
    <submittedName>
        <fullName evidence="1">Uncharacterized protein</fullName>
    </submittedName>
</protein>
<organism evidence="1 2">
    <name type="scientific">Maritimibacter alkaliphilus HTCC2654</name>
    <dbReference type="NCBI Taxonomy" id="314271"/>
    <lineage>
        <taxon>Bacteria</taxon>
        <taxon>Pseudomonadati</taxon>
        <taxon>Pseudomonadota</taxon>
        <taxon>Alphaproteobacteria</taxon>
        <taxon>Rhodobacterales</taxon>
        <taxon>Roseobacteraceae</taxon>
        <taxon>Maritimibacter</taxon>
    </lineage>
</organism>
<accession>A3VGW7</accession>
<proteinExistence type="predicted"/>